<dbReference type="Proteomes" id="UP000798662">
    <property type="component" value="Chromosome 1"/>
</dbReference>
<comment type="caution">
    <text evidence="1">The sequence shown here is derived from an EMBL/GenBank/DDBJ whole genome shotgun (WGS) entry which is preliminary data.</text>
</comment>
<keyword evidence="2" id="KW-1185">Reference proteome</keyword>
<organism evidence="1 2">
    <name type="scientific">Pyropia yezoensis</name>
    <name type="common">Susabi-nori</name>
    <name type="synonym">Porphyra yezoensis</name>
    <dbReference type="NCBI Taxonomy" id="2788"/>
    <lineage>
        <taxon>Eukaryota</taxon>
        <taxon>Rhodophyta</taxon>
        <taxon>Bangiophyceae</taxon>
        <taxon>Bangiales</taxon>
        <taxon>Bangiaceae</taxon>
        <taxon>Pyropia</taxon>
    </lineage>
</organism>
<protein>
    <submittedName>
        <fullName evidence="1">Uncharacterized protein</fullName>
    </submittedName>
</protein>
<dbReference type="EMBL" id="CM020618">
    <property type="protein sequence ID" value="KAK1861471.1"/>
    <property type="molecule type" value="Genomic_DNA"/>
</dbReference>
<accession>A0ACC3BVH3</accession>
<proteinExistence type="predicted"/>
<evidence type="ECO:0000313" key="2">
    <source>
        <dbReference type="Proteomes" id="UP000798662"/>
    </source>
</evidence>
<reference evidence="1" key="1">
    <citation type="submission" date="2019-11" db="EMBL/GenBank/DDBJ databases">
        <title>Nori genome reveals adaptations in red seaweeds to the harsh intertidal environment.</title>
        <authorList>
            <person name="Wang D."/>
            <person name="Mao Y."/>
        </authorList>
    </citation>
    <scope>NUCLEOTIDE SEQUENCE</scope>
    <source>
        <tissue evidence="1">Gametophyte</tissue>
    </source>
</reference>
<evidence type="ECO:0000313" key="1">
    <source>
        <dbReference type="EMBL" id="KAK1861471.1"/>
    </source>
</evidence>
<gene>
    <name evidence="1" type="ORF">I4F81_004055</name>
</gene>
<name>A0ACC3BVH3_PYRYE</name>
<sequence>MPEDSQVRSCEAIRKRDCLANARPYFGGVAADHALDTEAGAEVAWYLRSVRTVDGLGERSWVSRALSAIREKIQVNVAMYEARDDSPFDVATLGDNMLPLSELLPPLGALADAVAGLVQWRKPPASVLGLLAALAVAHMNAIAYLPAASVAASAGVVLFNRAVLYAMDGVGGGGDDAPNVWSVGPAASLAAEVARLRWLRKRQAARAAARARLSAVVAMPSAVHGTLHGVQNGCGRLNRQLGKVQVLAL</sequence>